<dbReference type="InterPro" id="IPR036259">
    <property type="entry name" value="MFS_trans_sf"/>
</dbReference>
<sequence length="404" mass="42844">MQQVAGLLSARYPLKRLYVLGEALNLVLVLALVPALYGATSALMAVNVGLGLTQAFTAPVAKSMPPAVVAAEDLAIVNSWDLTGDKIGRNLAPLAFTVVSSIFGFEAAIGISTLLVLSLVLLKQLLQVADRPAKASSSSETSAVKKMLGLFKQVWAGILSLKEDRTIGLMIVNTICTNMLLYPLGTLVFPVIFKAIPDGAIENEGSMASALILWIQGAIGIQKKKAWMNYAAVVSLGGVIGPFLSNAMVYLIQGAAAKQPPHVNWIGIHCGIIGQLVTLVPLMGVIYMLQYFSAGTRVFLLFVVWGAMTAANNVTTIYFNAHTQQRLGREKRGSFIANILTLFTLANTLGSSVYGWVLASGDVHVQLGSSTAVLMAAGVVRIAVLLALNTNEAGKETMVLKKTD</sequence>
<feature type="transmembrane region" description="Helical" evidence="7">
    <location>
        <begin position="369"/>
        <end position="388"/>
    </location>
</feature>
<reference evidence="8" key="1">
    <citation type="submission" date="2023-10" db="EMBL/GenBank/DDBJ databases">
        <authorList>
            <person name="Chen Y."/>
            <person name="Shah S."/>
            <person name="Dougan E. K."/>
            <person name="Thang M."/>
            <person name="Chan C."/>
        </authorList>
    </citation>
    <scope>NUCLEOTIDE SEQUENCE [LARGE SCALE GENOMIC DNA]</scope>
</reference>
<feature type="transmembrane region" description="Helical" evidence="7">
    <location>
        <begin position="298"/>
        <end position="321"/>
    </location>
</feature>
<evidence type="ECO:0008006" key="10">
    <source>
        <dbReference type="Google" id="ProtNLM"/>
    </source>
</evidence>
<name>A0ABN9TD13_9DINO</name>
<dbReference type="InterPro" id="IPR011701">
    <property type="entry name" value="MFS"/>
</dbReference>
<feature type="transmembrane region" description="Helical" evidence="7">
    <location>
        <begin position="227"/>
        <end position="251"/>
    </location>
</feature>
<proteinExistence type="predicted"/>
<dbReference type="PANTHER" id="PTHR43266">
    <property type="entry name" value="MACROLIDE-EFFLUX PROTEIN"/>
    <property type="match status" value="1"/>
</dbReference>
<evidence type="ECO:0000256" key="5">
    <source>
        <dbReference type="ARBA" id="ARBA00022989"/>
    </source>
</evidence>
<evidence type="ECO:0000256" key="1">
    <source>
        <dbReference type="ARBA" id="ARBA00004651"/>
    </source>
</evidence>
<feature type="transmembrane region" description="Helical" evidence="7">
    <location>
        <begin position="333"/>
        <end position="357"/>
    </location>
</feature>
<keyword evidence="3" id="KW-1003">Cell membrane</keyword>
<dbReference type="PANTHER" id="PTHR43266:SF2">
    <property type="entry name" value="MAJOR FACILITATOR SUPERFAMILY (MFS) PROFILE DOMAIN-CONTAINING PROTEIN"/>
    <property type="match status" value="1"/>
</dbReference>
<feature type="transmembrane region" description="Helical" evidence="7">
    <location>
        <begin position="17"/>
        <end position="37"/>
    </location>
</feature>
<evidence type="ECO:0000256" key="3">
    <source>
        <dbReference type="ARBA" id="ARBA00022475"/>
    </source>
</evidence>
<feature type="transmembrane region" description="Helical" evidence="7">
    <location>
        <begin position="167"/>
        <end position="193"/>
    </location>
</feature>
<dbReference type="Pfam" id="PF07690">
    <property type="entry name" value="MFS_1"/>
    <property type="match status" value="1"/>
</dbReference>
<keyword evidence="2" id="KW-0813">Transport</keyword>
<comment type="caution">
    <text evidence="8">The sequence shown here is derived from an EMBL/GenBank/DDBJ whole genome shotgun (WGS) entry which is preliminary data.</text>
</comment>
<keyword evidence="9" id="KW-1185">Reference proteome</keyword>
<gene>
    <name evidence="8" type="ORF">PCOR1329_LOCUS37824</name>
</gene>
<evidence type="ECO:0000256" key="7">
    <source>
        <dbReference type="SAM" id="Phobius"/>
    </source>
</evidence>
<keyword evidence="6 7" id="KW-0472">Membrane</keyword>
<accession>A0ABN9TD13</accession>
<evidence type="ECO:0000256" key="4">
    <source>
        <dbReference type="ARBA" id="ARBA00022692"/>
    </source>
</evidence>
<dbReference type="Gene3D" id="1.20.1250.20">
    <property type="entry name" value="MFS general substrate transporter like domains"/>
    <property type="match status" value="1"/>
</dbReference>
<comment type="subcellular location">
    <subcellularLocation>
        <location evidence="1">Cell membrane</location>
        <topology evidence="1">Multi-pass membrane protein</topology>
    </subcellularLocation>
</comment>
<keyword evidence="5 7" id="KW-1133">Transmembrane helix</keyword>
<keyword evidence="4 7" id="KW-0812">Transmembrane</keyword>
<protein>
    <recommendedName>
        <fullName evidence="10">Solute carrier family 40 protein</fullName>
    </recommendedName>
</protein>
<feature type="transmembrane region" description="Helical" evidence="7">
    <location>
        <begin position="94"/>
        <end position="122"/>
    </location>
</feature>
<evidence type="ECO:0000313" key="8">
    <source>
        <dbReference type="EMBL" id="CAK0843485.1"/>
    </source>
</evidence>
<feature type="transmembrane region" description="Helical" evidence="7">
    <location>
        <begin position="263"/>
        <end position="292"/>
    </location>
</feature>
<organism evidence="8 9">
    <name type="scientific">Prorocentrum cordatum</name>
    <dbReference type="NCBI Taxonomy" id="2364126"/>
    <lineage>
        <taxon>Eukaryota</taxon>
        <taxon>Sar</taxon>
        <taxon>Alveolata</taxon>
        <taxon>Dinophyceae</taxon>
        <taxon>Prorocentrales</taxon>
        <taxon>Prorocentraceae</taxon>
        <taxon>Prorocentrum</taxon>
    </lineage>
</organism>
<dbReference type="SUPFAM" id="SSF103473">
    <property type="entry name" value="MFS general substrate transporter"/>
    <property type="match status" value="1"/>
</dbReference>
<evidence type="ECO:0000256" key="6">
    <source>
        <dbReference type="ARBA" id="ARBA00023136"/>
    </source>
</evidence>
<dbReference type="Proteomes" id="UP001189429">
    <property type="component" value="Unassembled WGS sequence"/>
</dbReference>
<evidence type="ECO:0000313" key="9">
    <source>
        <dbReference type="Proteomes" id="UP001189429"/>
    </source>
</evidence>
<evidence type="ECO:0000256" key="2">
    <source>
        <dbReference type="ARBA" id="ARBA00022448"/>
    </source>
</evidence>
<dbReference type="EMBL" id="CAUYUJ010014582">
    <property type="protein sequence ID" value="CAK0843485.1"/>
    <property type="molecule type" value="Genomic_DNA"/>
</dbReference>